<dbReference type="EMBL" id="JAOTOJ010000001">
    <property type="protein sequence ID" value="KAK9411132.1"/>
    <property type="molecule type" value="Genomic_DNA"/>
</dbReference>
<dbReference type="SUPFAM" id="SSF52029">
    <property type="entry name" value="GroEL apical domain-like"/>
    <property type="match status" value="1"/>
</dbReference>
<dbReference type="InterPro" id="IPR028790">
    <property type="entry name" value="MKKS"/>
</dbReference>
<dbReference type="PANTHER" id="PTHR46787">
    <property type="entry name" value="SYNDROMES PUTATIVE CHAPERONIN-RELATED"/>
    <property type="match status" value="1"/>
</dbReference>
<dbReference type="InterPro" id="IPR027409">
    <property type="entry name" value="GroEL-like_apical_dom_sf"/>
</dbReference>
<dbReference type="GO" id="GO:1902636">
    <property type="term" value="C:kinociliary basal body"/>
    <property type="evidence" value="ECO:0007669"/>
    <property type="project" value="TreeGrafter"/>
</dbReference>
<dbReference type="GO" id="GO:0060271">
    <property type="term" value="P:cilium assembly"/>
    <property type="evidence" value="ECO:0007669"/>
    <property type="project" value="InterPro"/>
</dbReference>
<evidence type="ECO:0000313" key="1">
    <source>
        <dbReference type="EMBL" id="KAK9411132.1"/>
    </source>
</evidence>
<sequence length="184" mass="20704">MHRDIDLSSSDQHMGLRSFWKNYRVFIVSGIGMALIHWGWSPSTKDIRVGIQMMEPLQKMTGSQPIPSLHFLSPACYGHLKDLQIQCFDSKRFLHLIPDQPVVCSLLLCNRNETAWDELKSCSVSEGTLEDLGCSLEEFHLVTDCFCHSLESIARSLEHDSEACDKTAVSSGIHLFYGNKMIAG</sequence>
<gene>
    <name evidence="1" type="ORF">NXF25_002307</name>
</gene>
<dbReference type="GO" id="GO:0051082">
    <property type="term" value="F:unfolded protein binding"/>
    <property type="evidence" value="ECO:0007669"/>
    <property type="project" value="InterPro"/>
</dbReference>
<dbReference type="GO" id="GO:0032502">
    <property type="term" value="P:developmental process"/>
    <property type="evidence" value="ECO:0007669"/>
    <property type="project" value="TreeGrafter"/>
</dbReference>
<dbReference type="GO" id="GO:0005634">
    <property type="term" value="C:nucleus"/>
    <property type="evidence" value="ECO:0007669"/>
    <property type="project" value="TreeGrafter"/>
</dbReference>
<reference evidence="1 2" key="1">
    <citation type="journal article" date="2024" name="Proc. Natl. Acad. Sci. U.S.A.">
        <title>The genetic regulatory architecture and epigenomic basis for age-related changes in rattlesnake venom.</title>
        <authorList>
            <person name="Hogan M.P."/>
            <person name="Holding M.L."/>
            <person name="Nystrom G.S."/>
            <person name="Colston T.J."/>
            <person name="Bartlett D.A."/>
            <person name="Mason A.J."/>
            <person name="Ellsworth S.A."/>
            <person name="Rautsaw R.M."/>
            <person name="Lawrence K.C."/>
            <person name="Strickland J.L."/>
            <person name="He B."/>
            <person name="Fraser P."/>
            <person name="Margres M.J."/>
            <person name="Gilbert D.M."/>
            <person name="Gibbs H.L."/>
            <person name="Parkinson C.L."/>
            <person name="Rokyta D.R."/>
        </authorList>
    </citation>
    <scope>NUCLEOTIDE SEQUENCE [LARGE SCALE GENOMIC DNA]</scope>
    <source>
        <strain evidence="1">DRR0105</strain>
    </source>
</reference>
<name>A0AAW1CBI3_CROAD</name>
<dbReference type="GO" id="GO:0006457">
    <property type="term" value="P:protein folding"/>
    <property type="evidence" value="ECO:0007669"/>
    <property type="project" value="InterPro"/>
</dbReference>
<evidence type="ECO:0000313" key="2">
    <source>
        <dbReference type="Proteomes" id="UP001474421"/>
    </source>
</evidence>
<dbReference type="GO" id="GO:0051131">
    <property type="term" value="P:chaperone-mediated protein complex assembly"/>
    <property type="evidence" value="ECO:0007669"/>
    <property type="project" value="TreeGrafter"/>
</dbReference>
<protein>
    <submittedName>
        <fullName evidence="1">McKusick-Kaufman/Bardet-Biedl syndromes putative chaperonin</fullName>
    </submittedName>
</protein>
<dbReference type="GO" id="GO:0005737">
    <property type="term" value="C:cytoplasm"/>
    <property type="evidence" value="ECO:0007669"/>
    <property type="project" value="TreeGrafter"/>
</dbReference>
<organism evidence="1 2">
    <name type="scientific">Crotalus adamanteus</name>
    <name type="common">Eastern diamondback rattlesnake</name>
    <dbReference type="NCBI Taxonomy" id="8729"/>
    <lineage>
        <taxon>Eukaryota</taxon>
        <taxon>Metazoa</taxon>
        <taxon>Chordata</taxon>
        <taxon>Craniata</taxon>
        <taxon>Vertebrata</taxon>
        <taxon>Euteleostomi</taxon>
        <taxon>Lepidosauria</taxon>
        <taxon>Squamata</taxon>
        <taxon>Bifurcata</taxon>
        <taxon>Unidentata</taxon>
        <taxon>Episquamata</taxon>
        <taxon>Toxicofera</taxon>
        <taxon>Serpentes</taxon>
        <taxon>Colubroidea</taxon>
        <taxon>Viperidae</taxon>
        <taxon>Crotalinae</taxon>
        <taxon>Crotalus</taxon>
    </lineage>
</organism>
<accession>A0AAW1CBI3</accession>
<dbReference type="AlphaFoldDB" id="A0AAW1CBI3"/>
<dbReference type="Proteomes" id="UP001474421">
    <property type="component" value="Unassembled WGS sequence"/>
</dbReference>
<dbReference type="PANTHER" id="PTHR46787:SF1">
    <property type="entry name" value="MOLECULAR CHAPERONE MKKS"/>
    <property type="match status" value="1"/>
</dbReference>
<keyword evidence="2" id="KW-1185">Reference proteome</keyword>
<proteinExistence type="predicted"/>
<comment type="caution">
    <text evidence="1">The sequence shown here is derived from an EMBL/GenBank/DDBJ whole genome shotgun (WGS) entry which is preliminary data.</text>
</comment>